<dbReference type="GO" id="GO:0008270">
    <property type="term" value="F:zinc ion binding"/>
    <property type="evidence" value="ECO:0007669"/>
    <property type="project" value="UniProtKB-KW"/>
</dbReference>
<name>A0A9P0HGS3_NEZVI</name>
<feature type="domain" description="C2H2-type" evidence="6">
    <location>
        <begin position="1692"/>
        <end position="1712"/>
    </location>
</feature>
<dbReference type="PROSITE" id="PS00028">
    <property type="entry name" value="ZINC_FINGER_C2H2_1"/>
    <property type="match status" value="10"/>
</dbReference>
<evidence type="ECO:0000256" key="2">
    <source>
        <dbReference type="ARBA" id="ARBA00022737"/>
    </source>
</evidence>
<keyword evidence="3" id="KW-0863">Zinc-finger</keyword>
<dbReference type="Pfam" id="PF12874">
    <property type="entry name" value="zf-met"/>
    <property type="match status" value="2"/>
</dbReference>
<feature type="domain" description="C2H2-type" evidence="6">
    <location>
        <begin position="1206"/>
        <end position="1227"/>
    </location>
</feature>
<evidence type="ECO:0000256" key="4">
    <source>
        <dbReference type="ARBA" id="ARBA00022833"/>
    </source>
</evidence>
<feature type="domain" description="C2H2-type" evidence="6">
    <location>
        <begin position="1031"/>
        <end position="1051"/>
    </location>
</feature>
<feature type="domain" description="C2H2-type" evidence="6">
    <location>
        <begin position="831"/>
        <end position="853"/>
    </location>
</feature>
<feature type="domain" description="C2H2-type" evidence="6">
    <location>
        <begin position="1119"/>
        <end position="1140"/>
    </location>
</feature>
<organism evidence="7 8">
    <name type="scientific">Nezara viridula</name>
    <name type="common">Southern green stink bug</name>
    <name type="synonym">Cimex viridulus</name>
    <dbReference type="NCBI Taxonomy" id="85310"/>
    <lineage>
        <taxon>Eukaryota</taxon>
        <taxon>Metazoa</taxon>
        <taxon>Ecdysozoa</taxon>
        <taxon>Arthropoda</taxon>
        <taxon>Hexapoda</taxon>
        <taxon>Insecta</taxon>
        <taxon>Pterygota</taxon>
        <taxon>Neoptera</taxon>
        <taxon>Paraneoptera</taxon>
        <taxon>Hemiptera</taxon>
        <taxon>Heteroptera</taxon>
        <taxon>Panheteroptera</taxon>
        <taxon>Pentatomomorpha</taxon>
        <taxon>Pentatomoidea</taxon>
        <taxon>Pentatomidae</taxon>
        <taxon>Pentatominae</taxon>
        <taxon>Nezara</taxon>
    </lineage>
</organism>
<dbReference type="Gene3D" id="3.40.1800.20">
    <property type="match status" value="1"/>
</dbReference>
<accession>A0A9P0HGS3</accession>
<evidence type="ECO:0000256" key="1">
    <source>
        <dbReference type="ARBA" id="ARBA00022723"/>
    </source>
</evidence>
<dbReference type="SUPFAM" id="SSF57716">
    <property type="entry name" value="Glucocorticoid receptor-like (DNA-binding domain)"/>
    <property type="match status" value="1"/>
</dbReference>
<feature type="domain" description="C2H2-type" evidence="6">
    <location>
        <begin position="747"/>
        <end position="769"/>
    </location>
</feature>
<dbReference type="PANTHER" id="PTHR24409:SF418">
    <property type="entry name" value="SI:CH73-221F6.1"/>
    <property type="match status" value="1"/>
</dbReference>
<evidence type="ECO:0000313" key="8">
    <source>
        <dbReference type="Proteomes" id="UP001152798"/>
    </source>
</evidence>
<dbReference type="PANTHER" id="PTHR24409">
    <property type="entry name" value="ZINC FINGER PROTEIN 142"/>
    <property type="match status" value="1"/>
</dbReference>
<dbReference type="Gene3D" id="3.30.160.60">
    <property type="entry name" value="Classic Zinc Finger"/>
    <property type="match status" value="4"/>
</dbReference>
<dbReference type="InterPro" id="IPR013087">
    <property type="entry name" value="Znf_C2H2_type"/>
</dbReference>
<feature type="domain" description="C2H2-type" evidence="6">
    <location>
        <begin position="976"/>
        <end position="997"/>
    </location>
</feature>
<feature type="region of interest" description="Disordered" evidence="5">
    <location>
        <begin position="302"/>
        <end position="324"/>
    </location>
</feature>
<reference evidence="7" key="1">
    <citation type="submission" date="2022-01" db="EMBL/GenBank/DDBJ databases">
        <authorList>
            <person name="King R."/>
        </authorList>
    </citation>
    <scope>NUCLEOTIDE SEQUENCE</scope>
</reference>
<evidence type="ECO:0000256" key="5">
    <source>
        <dbReference type="SAM" id="MobiDB-lite"/>
    </source>
</evidence>
<keyword evidence="2" id="KW-0677">Repeat</keyword>
<evidence type="ECO:0000313" key="7">
    <source>
        <dbReference type="EMBL" id="CAH1401512.1"/>
    </source>
</evidence>
<dbReference type="Pfam" id="PF07776">
    <property type="entry name" value="zf-AD"/>
    <property type="match status" value="1"/>
</dbReference>
<feature type="domain" description="C2H2-type" evidence="6">
    <location>
        <begin position="1057"/>
        <end position="1077"/>
    </location>
</feature>
<dbReference type="Proteomes" id="UP001152798">
    <property type="component" value="Chromosome 5"/>
</dbReference>
<dbReference type="OrthoDB" id="5860767at2759"/>
<dbReference type="Pfam" id="PF00096">
    <property type="entry name" value="zf-C2H2"/>
    <property type="match status" value="1"/>
</dbReference>
<protein>
    <recommendedName>
        <fullName evidence="6">C2H2-type domain-containing protein</fullName>
    </recommendedName>
</protein>
<feature type="region of interest" description="Disordered" evidence="5">
    <location>
        <begin position="1731"/>
        <end position="1755"/>
    </location>
</feature>
<keyword evidence="8" id="KW-1185">Reference proteome</keyword>
<proteinExistence type="predicted"/>
<dbReference type="SUPFAM" id="SSF57667">
    <property type="entry name" value="beta-beta-alpha zinc fingers"/>
    <property type="match status" value="4"/>
</dbReference>
<feature type="compositionally biased region" description="Basic and acidic residues" evidence="5">
    <location>
        <begin position="426"/>
        <end position="435"/>
    </location>
</feature>
<feature type="region of interest" description="Disordered" evidence="5">
    <location>
        <begin position="347"/>
        <end position="541"/>
    </location>
</feature>
<feature type="compositionally biased region" description="Low complexity" evidence="5">
    <location>
        <begin position="1188"/>
        <end position="1200"/>
    </location>
</feature>
<sequence>MEVRKNVNGACRLCLHGEGRISVFEENPKCSISPESIYNCVSVKITKEDRLPKGICEICLSNVKSWCIFKDTCDKTQETLNDWLNCNGLSSDVKEVEDGISKNLFNNTAVKPFEINHGNENSVLPVSALPEVVESGICLDENKKIPKTLPDTSKHFTEERTGEISSTLFTEEENKQSSIVSSTKEISDSCLDNNIISLNDSIENENVESHSIPKGFLKTTESVMALCNELQESIQNKGVSNSIEPMEVTSNDIDNALPKISLPTSSDNLSTNEINDCFSAINSSVDAVEAILESSSLLEKENNMKSVDSNHDSMDTEELASSQGGVKLVCDSEANKCLDVRLNESAELTEVSPSSGNVSSATVESPDSVADNASGDSRIKLSENKVIPDTTTEPTPKENEAAKNDPSPDSDKENSTPNSATPANDISKEKLKVPESVETSTEGENQSFSGLRIESISTLNSETSEFFSPQDGKTTSENNTTAKQVEKVAESNTNESSNSAVVCSSSGSNRESETVEGQSSESEVTSEQLSVPSPVQDNFTDEDRSEINVNDHLEVEMNTRPDAEQEIVFSQLTVQNIKQEPIDTHETVPSSHIEPIFPIRVKSEFSSYDFDDISGDLGNQPSVSGQETNKCDICNRKYSSLSNYLKHLQTKVHLYNASLGPDNIPLPNNVAPPDYVDPRISYSDSYSEDSRLSGYSNDSPMLRSRLCPEDFIQPPVNRYQQSIIRQAQPRLPYPSSFSKLSRRKEKCRLCNTKFTYISEMRRHLLSKKHKCNERLMRDNPLMMRENERMIRVSEQMIREKERNMKERSMMYSRNEETPPLQLEKNQSTFICPIENCHYSCQKGVRLLAHMKTHGIGQPSAPPAPLVSKESDNIGTKPKLSLRQQELLKKELEKRKANVFSEQIVVEPLIHDYRCEGCSKTFLRESGLKKHSYYCSAKIANQQEYEDEVEEEEDEEEETPKLTDNIPDNLQIKKMHCPICNLTFAAKSVFISHVQIYHKGSALESGLFRPKKAVITSNKLRVKSRKGHGYVCNHCGKKFNLLSSLNFHLKVHSTKHICKICKKGYDSRRAFMDHCRLHFLPPGSKQTLCHKCFRVFKTRAEFSHHRKHDMCSIKMKIYTCNICQHSFKDPTALEEHKIRFHNDVLDVSDDEQTSPVDRRPMVQNLSIGRQNFETGNENPRPGTSAKLHSSNTNQSSSSAKSDPFLHCDVCDRDYATLASLKKHMWKYHQTKPTLTRQIEIAKKNKVIKASVPKCWKCKHCRRVFSNRRMLVVHLKKCKYNAFELEDGMCLQCGKWCESGKSRICRFCLPDLNKIPKTKKSSLESNFLMTPKLEFMMNPKQEVNSAPPRILNPGLPGPLPKSKTPLAPRGIRLMKCPVGNKYFRSELLMIKHYSQCDGSCENRCSHCRKLLNSAKEYRVHLLNSNCYGHSRAKPKGTKLPTKQVSRFSLPNFSELEPFVAKKEDAEVSAEVSTIDSSISDESSLMGLDSGMLNEPSNKMAEENSIKIGRVCTICNKVITMQRGLYRHVYSCFKINMLSQESVSCKKCSRTFSKHLSMKENTASIRQHILDCHFIPYYEGEGLLEDGRPSNIPPPLLCYVCSFGFSSNENLRRHILEHRSRKDEVNNIVLLLEAELLSEKRINSDTVCYNIEIQPESTETLSSQPVRKNNVLRFKVPGMHSLEPRKIIRKKLLECEKCSRKFTNRNKFLRHKKVHGIVTQSVFHEVSENYLEYISDQTEPPSQPTPLQEPPPPPPPSN</sequence>
<dbReference type="GO" id="GO:0000981">
    <property type="term" value="F:DNA-binding transcription factor activity, RNA polymerase II-specific"/>
    <property type="evidence" value="ECO:0007669"/>
    <property type="project" value="TreeGrafter"/>
</dbReference>
<evidence type="ECO:0000256" key="3">
    <source>
        <dbReference type="ARBA" id="ARBA00022771"/>
    </source>
</evidence>
<dbReference type="GO" id="GO:0005634">
    <property type="term" value="C:nucleus"/>
    <property type="evidence" value="ECO:0007669"/>
    <property type="project" value="InterPro"/>
</dbReference>
<dbReference type="EMBL" id="OV725081">
    <property type="protein sequence ID" value="CAH1401512.1"/>
    <property type="molecule type" value="Genomic_DNA"/>
</dbReference>
<dbReference type="GO" id="GO:0000977">
    <property type="term" value="F:RNA polymerase II transcription regulatory region sequence-specific DNA binding"/>
    <property type="evidence" value="ECO:0007669"/>
    <property type="project" value="TreeGrafter"/>
</dbReference>
<feature type="compositionally biased region" description="Polar residues" evidence="5">
    <location>
        <begin position="437"/>
        <end position="483"/>
    </location>
</feature>
<feature type="compositionally biased region" description="Polar residues" evidence="5">
    <location>
        <begin position="415"/>
        <end position="424"/>
    </location>
</feature>
<gene>
    <name evidence="7" type="ORF">NEZAVI_LOCUS10521</name>
</gene>
<feature type="compositionally biased region" description="Polar residues" evidence="5">
    <location>
        <begin position="351"/>
        <end position="365"/>
    </location>
</feature>
<feature type="compositionally biased region" description="Pro residues" evidence="5">
    <location>
        <begin position="1738"/>
        <end position="1755"/>
    </location>
</feature>
<feature type="compositionally biased region" description="Basic and acidic residues" evidence="5">
    <location>
        <begin position="302"/>
        <end position="314"/>
    </location>
</feature>
<dbReference type="InterPro" id="IPR036236">
    <property type="entry name" value="Znf_C2H2_sf"/>
</dbReference>
<feature type="region of interest" description="Disordered" evidence="5">
    <location>
        <begin position="944"/>
        <end position="964"/>
    </location>
</feature>
<feature type="compositionally biased region" description="Polar residues" evidence="5">
    <location>
        <begin position="1162"/>
        <end position="1176"/>
    </location>
</feature>
<feature type="domain" description="C2H2-type" evidence="6">
    <location>
        <begin position="1595"/>
        <end position="1615"/>
    </location>
</feature>
<feature type="domain" description="C2H2-type" evidence="6">
    <location>
        <begin position="631"/>
        <end position="653"/>
    </location>
</feature>
<keyword evidence="1" id="KW-0479">Metal-binding</keyword>
<keyword evidence="4" id="KW-0862">Zinc</keyword>
<feature type="compositionally biased region" description="Low complexity" evidence="5">
    <location>
        <begin position="490"/>
        <end position="509"/>
    </location>
</feature>
<dbReference type="SMART" id="SM00868">
    <property type="entry name" value="zf-AD"/>
    <property type="match status" value="2"/>
</dbReference>
<feature type="compositionally biased region" description="Polar residues" evidence="5">
    <location>
        <begin position="515"/>
        <end position="538"/>
    </location>
</feature>
<feature type="compositionally biased region" description="Acidic residues" evidence="5">
    <location>
        <begin position="944"/>
        <end position="957"/>
    </location>
</feature>
<evidence type="ECO:0000259" key="6">
    <source>
        <dbReference type="PROSITE" id="PS00028"/>
    </source>
</evidence>
<feature type="region of interest" description="Disordered" evidence="5">
    <location>
        <begin position="1148"/>
        <end position="1200"/>
    </location>
</feature>
<dbReference type="SMART" id="SM00355">
    <property type="entry name" value="ZnF_C2H2"/>
    <property type="match status" value="15"/>
</dbReference>
<dbReference type="InterPro" id="IPR012934">
    <property type="entry name" value="Znf_AD"/>
</dbReference>